<dbReference type="Proteomes" id="UP000001409">
    <property type="component" value="Chromosome"/>
</dbReference>
<reference evidence="2 3" key="1">
    <citation type="journal article" date="2003" name="Genome Res.">
        <title>Comparative complete genome sequence analysis of the amino acid replacements responsible for the thermostability of Corynebacterium efficiens.</title>
        <authorList>
            <person name="Nishio Y."/>
            <person name="Nakamura Y."/>
            <person name="Kawarabayasi Y."/>
            <person name="Usuda Y."/>
            <person name="Kimura E."/>
            <person name="Sugimoto S."/>
            <person name="Matsui K."/>
            <person name="Yamagishi A."/>
            <person name="Kikuchi H."/>
            <person name="Ikeo K."/>
            <person name="Gojobori T."/>
        </authorList>
    </citation>
    <scope>NUCLEOTIDE SEQUENCE [LARGE SCALE GENOMIC DNA]</scope>
    <source>
        <strain evidence="3">DSM 44549 / YS-314 / AJ 12310 / JCM 11189 / NBRC 100395</strain>
    </source>
</reference>
<proteinExistence type="predicted"/>
<name>Q8FQT3_COREF</name>
<evidence type="ECO:0000313" key="3">
    <source>
        <dbReference type="Proteomes" id="UP000001409"/>
    </source>
</evidence>
<feature type="compositionally biased region" description="Basic and acidic residues" evidence="1">
    <location>
        <begin position="20"/>
        <end position="64"/>
    </location>
</feature>
<dbReference type="OrthoDB" id="5125103at2"/>
<feature type="compositionally biased region" description="Low complexity" evidence="1">
    <location>
        <begin position="81"/>
        <end position="92"/>
    </location>
</feature>
<dbReference type="RefSeq" id="WP_006770003.1">
    <property type="nucleotide sequence ID" value="NC_004369.1"/>
</dbReference>
<accession>C8NN49</accession>
<organism evidence="2 3">
    <name type="scientific">Corynebacterium efficiens (strain DSM 44549 / YS-314 / AJ 12310 / JCM 11189 / NBRC 100395)</name>
    <dbReference type="NCBI Taxonomy" id="196164"/>
    <lineage>
        <taxon>Bacteria</taxon>
        <taxon>Bacillati</taxon>
        <taxon>Actinomycetota</taxon>
        <taxon>Actinomycetes</taxon>
        <taxon>Mycobacteriales</taxon>
        <taxon>Corynebacteriaceae</taxon>
        <taxon>Corynebacterium</taxon>
    </lineage>
</organism>
<dbReference type="STRING" id="196164.gene:10741443"/>
<dbReference type="HOGENOM" id="CLU_148727_1_1_11"/>
<evidence type="ECO:0000313" key="2">
    <source>
        <dbReference type="EMBL" id="BAC17846.1"/>
    </source>
</evidence>
<dbReference type="InterPro" id="IPR028037">
    <property type="entry name" value="Antitoxin_Rv0909/MT0933"/>
</dbReference>
<dbReference type="KEGG" id="cef:CE1036"/>
<dbReference type="Pfam" id="PF14013">
    <property type="entry name" value="MT0933_antitox"/>
    <property type="match status" value="1"/>
</dbReference>
<dbReference type="AlphaFoldDB" id="Q8FQT3"/>
<evidence type="ECO:0008006" key="4">
    <source>
        <dbReference type="Google" id="ProtNLM"/>
    </source>
</evidence>
<dbReference type="EMBL" id="BA000035">
    <property type="protein sequence ID" value="BAC17846.1"/>
    <property type="molecule type" value="Genomic_DNA"/>
</dbReference>
<feature type="compositionally biased region" description="Basic and acidic residues" evidence="1">
    <location>
        <begin position="1"/>
        <end position="12"/>
    </location>
</feature>
<accession>Q8FQT3</accession>
<protein>
    <recommendedName>
        <fullName evidence="4">Antitoxin</fullName>
    </recommendedName>
</protein>
<evidence type="ECO:0000256" key="1">
    <source>
        <dbReference type="SAM" id="MobiDB-lite"/>
    </source>
</evidence>
<sequence length="92" mass="9552">MGILDNAKKKASELLNSESGESRTDALLDKAADAAKRTLGEDKAAKIDQVRDKIDERIGHKDDTPDTGTGQAADANDQPHPGTTPGAAPGNS</sequence>
<feature type="region of interest" description="Disordered" evidence="1">
    <location>
        <begin position="1"/>
        <end position="92"/>
    </location>
</feature>
<keyword evidence="3" id="KW-1185">Reference proteome</keyword>